<dbReference type="EMBL" id="CP070608">
    <property type="protein sequence ID" value="QSE96519.1"/>
    <property type="molecule type" value="Genomic_DNA"/>
</dbReference>
<keyword evidence="3" id="KW-1185">Reference proteome</keyword>
<reference evidence="2" key="1">
    <citation type="submission" date="2021-02" db="EMBL/GenBank/DDBJ databases">
        <title>Fulvivirga sp. S481 isolated from sea water.</title>
        <authorList>
            <person name="Bae S.S."/>
            <person name="Baek K."/>
        </authorList>
    </citation>
    <scope>NUCLEOTIDE SEQUENCE</scope>
    <source>
        <strain evidence="2">S481</strain>
    </source>
</reference>
<evidence type="ECO:0000313" key="3">
    <source>
        <dbReference type="Proteomes" id="UP000662783"/>
    </source>
</evidence>
<sequence>MKGTYLGEFQEIVLLAVLILQDEAYGTRIQEEIQNEMKRSLSRGALHTALTRLEEKGFLKSEFGGATEERGGRRKRLYTVTNLGKESLNEARALREQLWNKVPNIALNTSYVL</sequence>
<dbReference type="KEGG" id="fuv:JR347_13035"/>
<name>A0A974ZZQ2_9BACT</name>
<dbReference type="InterPro" id="IPR005149">
    <property type="entry name" value="Tscrpt_reg_PadR_N"/>
</dbReference>
<feature type="domain" description="Transcription regulator PadR N-terminal" evidence="1">
    <location>
        <begin position="15"/>
        <end position="89"/>
    </location>
</feature>
<accession>A0A974ZZQ2</accession>
<dbReference type="Gene3D" id="1.10.10.10">
    <property type="entry name" value="Winged helix-like DNA-binding domain superfamily/Winged helix DNA-binding domain"/>
    <property type="match status" value="1"/>
</dbReference>
<dbReference type="InterPro" id="IPR036388">
    <property type="entry name" value="WH-like_DNA-bd_sf"/>
</dbReference>
<evidence type="ECO:0000313" key="2">
    <source>
        <dbReference type="EMBL" id="QSE96519.1"/>
    </source>
</evidence>
<dbReference type="PANTHER" id="PTHR33169:SF14">
    <property type="entry name" value="TRANSCRIPTIONAL REGULATOR RV3488"/>
    <property type="match status" value="1"/>
</dbReference>
<dbReference type="RefSeq" id="WP_205721035.1">
    <property type="nucleotide sequence ID" value="NZ_CP070608.1"/>
</dbReference>
<gene>
    <name evidence="2" type="ORF">JR347_13035</name>
</gene>
<organism evidence="2 3">
    <name type="scientific">Fulvivirga lutea</name>
    <dbReference type="NCBI Taxonomy" id="2810512"/>
    <lineage>
        <taxon>Bacteria</taxon>
        <taxon>Pseudomonadati</taxon>
        <taxon>Bacteroidota</taxon>
        <taxon>Cytophagia</taxon>
        <taxon>Cytophagales</taxon>
        <taxon>Fulvivirgaceae</taxon>
        <taxon>Fulvivirga</taxon>
    </lineage>
</organism>
<dbReference type="InterPro" id="IPR052509">
    <property type="entry name" value="Metal_resp_DNA-bind_regulator"/>
</dbReference>
<proteinExistence type="predicted"/>
<dbReference type="SUPFAM" id="SSF46785">
    <property type="entry name" value="Winged helix' DNA-binding domain"/>
    <property type="match status" value="1"/>
</dbReference>
<protein>
    <submittedName>
        <fullName evidence="2">Helix-turn-helix transcriptional regulator</fullName>
    </submittedName>
</protein>
<dbReference type="AlphaFoldDB" id="A0A974ZZQ2"/>
<dbReference type="Pfam" id="PF03551">
    <property type="entry name" value="PadR"/>
    <property type="match status" value="1"/>
</dbReference>
<evidence type="ECO:0000259" key="1">
    <source>
        <dbReference type="Pfam" id="PF03551"/>
    </source>
</evidence>
<dbReference type="Proteomes" id="UP000662783">
    <property type="component" value="Chromosome"/>
</dbReference>
<dbReference type="PANTHER" id="PTHR33169">
    <property type="entry name" value="PADR-FAMILY TRANSCRIPTIONAL REGULATOR"/>
    <property type="match status" value="1"/>
</dbReference>
<dbReference type="InterPro" id="IPR036390">
    <property type="entry name" value="WH_DNA-bd_sf"/>
</dbReference>